<organism evidence="1 2">
    <name type="scientific">Ottowia flava</name>
    <dbReference type="NCBI Taxonomy" id="2675430"/>
    <lineage>
        <taxon>Bacteria</taxon>
        <taxon>Pseudomonadati</taxon>
        <taxon>Pseudomonadota</taxon>
        <taxon>Betaproteobacteria</taxon>
        <taxon>Burkholderiales</taxon>
        <taxon>Comamonadaceae</taxon>
        <taxon>Ottowia</taxon>
    </lineage>
</organism>
<protein>
    <submittedName>
        <fullName evidence="1">Uncharacterized protein</fullName>
    </submittedName>
</protein>
<comment type="caution">
    <text evidence="1">The sequence shown here is derived from an EMBL/GenBank/DDBJ whole genome shotgun (WGS) entry which is preliminary data.</text>
</comment>
<proteinExistence type="predicted"/>
<sequence>MAARTLSPRERFRQTGRDVLLVPGDRKLHEVRVMAACALDGAEPVQGAVADLMHGCLPDAEATARLLRRPQVAERLAPFVARDFLALAERRERLPRVSPLATRFSVLTMPSLDVPQRALLVGVDDSRELAAQAIPALLAGDDEAEAAFLHHCEGAGDSLAFMLASRALTRAGRPLSRRWSEVSMVLQRGVRR</sequence>
<gene>
    <name evidence="1" type="ORF">ACFSF0_09815</name>
</gene>
<name>A0ABW4KUN0_9BURK</name>
<dbReference type="RefSeq" id="WP_147911585.1">
    <property type="nucleotide sequence ID" value="NZ_JBHUEJ010000019.1"/>
</dbReference>
<evidence type="ECO:0000313" key="2">
    <source>
        <dbReference type="Proteomes" id="UP001597304"/>
    </source>
</evidence>
<accession>A0ABW4KUN0</accession>
<keyword evidence="2" id="KW-1185">Reference proteome</keyword>
<evidence type="ECO:0000313" key="1">
    <source>
        <dbReference type="EMBL" id="MFD1710901.1"/>
    </source>
</evidence>
<dbReference type="Proteomes" id="UP001597304">
    <property type="component" value="Unassembled WGS sequence"/>
</dbReference>
<dbReference type="EMBL" id="JBHUEJ010000019">
    <property type="protein sequence ID" value="MFD1710901.1"/>
    <property type="molecule type" value="Genomic_DNA"/>
</dbReference>
<reference evidence="2" key="1">
    <citation type="journal article" date="2019" name="Int. J. Syst. Evol. Microbiol.">
        <title>The Global Catalogue of Microorganisms (GCM) 10K type strain sequencing project: providing services to taxonomists for standard genome sequencing and annotation.</title>
        <authorList>
            <consortium name="The Broad Institute Genomics Platform"/>
            <consortium name="The Broad Institute Genome Sequencing Center for Infectious Disease"/>
            <person name="Wu L."/>
            <person name="Ma J."/>
        </authorList>
    </citation>
    <scope>NUCLEOTIDE SEQUENCE [LARGE SCALE GENOMIC DNA]</scope>
    <source>
        <strain evidence="2">LMG 29247</strain>
    </source>
</reference>